<evidence type="ECO:0000256" key="7">
    <source>
        <dbReference type="ARBA" id="ARBA00022840"/>
    </source>
</evidence>
<dbReference type="RefSeq" id="WP_379187837.1">
    <property type="nucleotide sequence ID" value="NZ_JBHSOW010000032.1"/>
</dbReference>
<comment type="catalytic activity">
    <reaction evidence="1">
        <text>ATP + protein L-histidine = ADP + protein N-phospho-L-histidine.</text>
        <dbReference type="EC" id="2.7.13.3"/>
    </reaction>
</comment>
<dbReference type="PROSITE" id="PS50109">
    <property type="entry name" value="HIS_KIN"/>
    <property type="match status" value="1"/>
</dbReference>
<feature type="transmembrane region" description="Helical" evidence="9">
    <location>
        <begin position="114"/>
        <end position="134"/>
    </location>
</feature>
<organism evidence="11 12">
    <name type="scientific">Paenibacillus solisilvae</name>
    <dbReference type="NCBI Taxonomy" id="2486751"/>
    <lineage>
        <taxon>Bacteria</taxon>
        <taxon>Bacillati</taxon>
        <taxon>Bacillota</taxon>
        <taxon>Bacilli</taxon>
        <taxon>Bacillales</taxon>
        <taxon>Paenibacillaceae</taxon>
        <taxon>Paenibacillus</taxon>
    </lineage>
</organism>
<comment type="caution">
    <text evidence="11">The sequence shown here is derived from an EMBL/GenBank/DDBJ whole genome shotgun (WGS) entry which is preliminary data.</text>
</comment>
<evidence type="ECO:0000256" key="3">
    <source>
        <dbReference type="ARBA" id="ARBA00022553"/>
    </source>
</evidence>
<reference evidence="12" key="1">
    <citation type="journal article" date="2019" name="Int. J. Syst. Evol. Microbiol.">
        <title>The Global Catalogue of Microorganisms (GCM) 10K type strain sequencing project: providing services to taxonomists for standard genome sequencing and annotation.</title>
        <authorList>
            <consortium name="The Broad Institute Genomics Platform"/>
            <consortium name="The Broad Institute Genome Sequencing Center for Infectious Disease"/>
            <person name="Wu L."/>
            <person name="Ma J."/>
        </authorList>
    </citation>
    <scope>NUCLEOTIDE SEQUENCE [LARGE SCALE GENOMIC DNA]</scope>
    <source>
        <strain evidence="12">CGMCC 1.3240</strain>
    </source>
</reference>
<keyword evidence="6" id="KW-0418">Kinase</keyword>
<evidence type="ECO:0000259" key="10">
    <source>
        <dbReference type="PROSITE" id="PS50109"/>
    </source>
</evidence>
<gene>
    <name evidence="11" type="ORF">ACFPYJ_09340</name>
</gene>
<keyword evidence="3" id="KW-0597">Phosphoprotein</keyword>
<evidence type="ECO:0000313" key="11">
    <source>
        <dbReference type="EMBL" id="MFC5649330.1"/>
    </source>
</evidence>
<evidence type="ECO:0000256" key="1">
    <source>
        <dbReference type="ARBA" id="ARBA00000085"/>
    </source>
</evidence>
<protein>
    <recommendedName>
        <fullName evidence="2">histidine kinase</fullName>
        <ecNumber evidence="2">2.7.13.3</ecNumber>
    </recommendedName>
</protein>
<keyword evidence="5" id="KW-0547">Nucleotide-binding</keyword>
<keyword evidence="9" id="KW-0812">Transmembrane</keyword>
<proteinExistence type="predicted"/>
<evidence type="ECO:0000256" key="5">
    <source>
        <dbReference type="ARBA" id="ARBA00022741"/>
    </source>
</evidence>
<keyword evidence="9" id="KW-0472">Membrane</keyword>
<dbReference type="InterPro" id="IPR036890">
    <property type="entry name" value="HATPase_C_sf"/>
</dbReference>
<dbReference type="InterPro" id="IPR005467">
    <property type="entry name" value="His_kinase_dom"/>
</dbReference>
<dbReference type="InterPro" id="IPR003661">
    <property type="entry name" value="HisK_dim/P_dom"/>
</dbReference>
<dbReference type="GO" id="GO:0005524">
    <property type="term" value="F:ATP binding"/>
    <property type="evidence" value="ECO:0007669"/>
    <property type="project" value="UniProtKB-KW"/>
</dbReference>
<dbReference type="SUPFAM" id="SSF55874">
    <property type="entry name" value="ATPase domain of HSP90 chaperone/DNA topoisomerase II/histidine kinase"/>
    <property type="match status" value="1"/>
</dbReference>
<sequence>MSKDKLPIKPEDVTTQWIRIPLGQLGPNDGLYISKLYGSQVQISVDENVIYEAKRSYKYDVFRILVPLGENLSGKSMLIHVTSSSERIGLSSKLSVGDYQKLEARYVKANLNDVFLGCAFLFVSLIMLLSSIFLNRERGNWLSLSILIMAIGCLMITYSPFLFTLYGEFGQVFYSLFDLSLFFFMPALTYFFENMFGPGYFGVFRKLRTFQIGFSLFCFICFVLNLLTHNRYFDYYFFFTVTLLGLVLVVQFLLIIVFTIIYAWKGNREARILSVGMGIFAAVGIGEISWFFAQSETYDFKFWKFGIVAFIGSLIILLGRKMAATHKQMVLYSKELETYNLKIQRSEKIEVISQLAASVAHEVRNPLQVSRGFLQLLGDSLSDSKARGFTEVAIEELDRAASIITNYLSFAKPELESIHRLNLASEFEHVRDIIMPLADMQGVQMEIDIPSSLSLAGNDTKLQQIFINLMKNSLEALGDNGWIRVWAVEQDGEIIIHIQDNGEGMEEHILQRLGEPYFTNKVNGTGLGLMVTFRIIEVMQGKLEFKSKKGVGTEAVMRFPALPQTSVLAGDTPA</sequence>
<evidence type="ECO:0000256" key="9">
    <source>
        <dbReference type="SAM" id="Phobius"/>
    </source>
</evidence>
<keyword evidence="4" id="KW-0808">Transferase</keyword>
<accession>A0ABW0VYR3</accession>
<keyword evidence="12" id="KW-1185">Reference proteome</keyword>
<dbReference type="InterPro" id="IPR003594">
    <property type="entry name" value="HATPase_dom"/>
</dbReference>
<dbReference type="EC" id="2.7.13.3" evidence="2"/>
<dbReference type="CDD" id="cd00082">
    <property type="entry name" value="HisKA"/>
    <property type="match status" value="1"/>
</dbReference>
<dbReference type="SMART" id="SM00387">
    <property type="entry name" value="HATPase_c"/>
    <property type="match status" value="1"/>
</dbReference>
<name>A0ABW0VYR3_9BACL</name>
<dbReference type="PANTHER" id="PTHR43065:SF46">
    <property type="entry name" value="C4-DICARBOXYLATE TRANSPORT SENSOR PROTEIN DCTB"/>
    <property type="match status" value="1"/>
</dbReference>
<dbReference type="PRINTS" id="PR00344">
    <property type="entry name" value="BCTRLSENSOR"/>
</dbReference>
<dbReference type="SMART" id="SM00388">
    <property type="entry name" value="HisKA"/>
    <property type="match status" value="1"/>
</dbReference>
<evidence type="ECO:0000256" key="8">
    <source>
        <dbReference type="ARBA" id="ARBA00023012"/>
    </source>
</evidence>
<keyword evidence="8" id="KW-0902">Two-component regulatory system</keyword>
<keyword evidence="7 11" id="KW-0067">ATP-binding</keyword>
<dbReference type="Gene3D" id="1.10.287.130">
    <property type="match status" value="1"/>
</dbReference>
<evidence type="ECO:0000256" key="4">
    <source>
        <dbReference type="ARBA" id="ARBA00022679"/>
    </source>
</evidence>
<feature type="transmembrane region" description="Helical" evidence="9">
    <location>
        <begin position="212"/>
        <end position="229"/>
    </location>
</feature>
<evidence type="ECO:0000256" key="6">
    <source>
        <dbReference type="ARBA" id="ARBA00022777"/>
    </source>
</evidence>
<evidence type="ECO:0000256" key="2">
    <source>
        <dbReference type="ARBA" id="ARBA00012438"/>
    </source>
</evidence>
<dbReference type="Pfam" id="PF02518">
    <property type="entry name" value="HATPase_c"/>
    <property type="match status" value="1"/>
</dbReference>
<feature type="transmembrane region" description="Helical" evidence="9">
    <location>
        <begin position="141"/>
        <end position="166"/>
    </location>
</feature>
<keyword evidence="9" id="KW-1133">Transmembrane helix</keyword>
<feature type="transmembrane region" description="Helical" evidence="9">
    <location>
        <begin position="270"/>
        <end position="290"/>
    </location>
</feature>
<dbReference type="Proteomes" id="UP001596047">
    <property type="component" value="Unassembled WGS sequence"/>
</dbReference>
<dbReference type="Pfam" id="PF00512">
    <property type="entry name" value="HisKA"/>
    <property type="match status" value="1"/>
</dbReference>
<dbReference type="InterPro" id="IPR004358">
    <property type="entry name" value="Sig_transdc_His_kin-like_C"/>
</dbReference>
<dbReference type="SUPFAM" id="SSF47384">
    <property type="entry name" value="Homodimeric domain of signal transducing histidine kinase"/>
    <property type="match status" value="1"/>
</dbReference>
<evidence type="ECO:0000313" key="12">
    <source>
        <dbReference type="Proteomes" id="UP001596047"/>
    </source>
</evidence>
<feature type="transmembrane region" description="Helical" evidence="9">
    <location>
        <begin position="235"/>
        <end position="263"/>
    </location>
</feature>
<dbReference type="InterPro" id="IPR036097">
    <property type="entry name" value="HisK_dim/P_sf"/>
</dbReference>
<dbReference type="Gene3D" id="3.30.565.10">
    <property type="entry name" value="Histidine kinase-like ATPase, C-terminal domain"/>
    <property type="match status" value="1"/>
</dbReference>
<dbReference type="PANTHER" id="PTHR43065">
    <property type="entry name" value="SENSOR HISTIDINE KINASE"/>
    <property type="match status" value="1"/>
</dbReference>
<feature type="transmembrane region" description="Helical" evidence="9">
    <location>
        <begin position="302"/>
        <end position="319"/>
    </location>
</feature>
<feature type="domain" description="Histidine kinase" evidence="10">
    <location>
        <begin position="358"/>
        <end position="563"/>
    </location>
</feature>
<dbReference type="EMBL" id="JBHSOW010000032">
    <property type="protein sequence ID" value="MFC5649330.1"/>
    <property type="molecule type" value="Genomic_DNA"/>
</dbReference>